<protein>
    <submittedName>
        <fullName evidence="4">3-methyl-2-oxobutanoate dehydrogenase subunit VorB</fullName>
    </submittedName>
</protein>
<keyword evidence="1" id="KW-0560">Oxidoreductase</keyword>
<proteinExistence type="predicted"/>
<dbReference type="PANTHER" id="PTHR43088">
    <property type="entry name" value="SUBUNIT OF PYRUVATE:FLAVODOXIN OXIDOREDUCTASE-RELATED"/>
    <property type="match status" value="1"/>
</dbReference>
<dbReference type="GO" id="GO:0016491">
    <property type="term" value="F:oxidoreductase activity"/>
    <property type="evidence" value="ECO:0007669"/>
    <property type="project" value="UniProtKB-KW"/>
</dbReference>
<evidence type="ECO:0000259" key="3">
    <source>
        <dbReference type="Pfam" id="PF17147"/>
    </source>
</evidence>
<organism evidence="4 5">
    <name type="scientific">Abyssobacteria bacterium (strain SURF_5)</name>
    <dbReference type="NCBI Taxonomy" id="2093360"/>
    <lineage>
        <taxon>Bacteria</taxon>
        <taxon>Pseudomonadati</taxon>
        <taxon>Candidatus Hydrogenedentota</taxon>
        <taxon>Candidatus Abyssobacteria</taxon>
    </lineage>
</organism>
<dbReference type="AlphaFoldDB" id="A0A3A4NP83"/>
<evidence type="ECO:0000256" key="1">
    <source>
        <dbReference type="ARBA" id="ARBA00023002"/>
    </source>
</evidence>
<dbReference type="InterPro" id="IPR052368">
    <property type="entry name" value="2-oxoacid_oxidoreductase"/>
</dbReference>
<feature type="domain" description="Pyruvate:ferredoxin oxidoreductase core" evidence="3">
    <location>
        <begin position="247"/>
        <end position="341"/>
    </location>
</feature>
<dbReference type="InterPro" id="IPR002880">
    <property type="entry name" value="Pyrv_Fd/Flavodoxin_OxRdtase_N"/>
</dbReference>
<dbReference type="Pfam" id="PF17147">
    <property type="entry name" value="PFOR_II"/>
    <property type="match status" value="1"/>
</dbReference>
<dbReference type="NCBIfam" id="NF005507">
    <property type="entry name" value="PRK07119.1"/>
    <property type="match status" value="1"/>
</dbReference>
<dbReference type="PANTHER" id="PTHR43088:SF1">
    <property type="entry name" value="SUBUNIT OF PYRUVATE:FLAVODOXIN OXIDOREDUCTASE"/>
    <property type="match status" value="1"/>
</dbReference>
<evidence type="ECO:0000313" key="4">
    <source>
        <dbReference type="EMBL" id="RJP19856.1"/>
    </source>
</evidence>
<sequence length="358" mass="38961">MKDLQLIKGNVALAEAAIQAGCRYYFGYPITPQNDIPEYLSEHLPKAGGIFIQAESEIASINMVMGASASGARAMTSSSGPGISLMQEGMSYMAGSEIPCLVVNIMRCGPGLGGISPTQGDYFQATRGGGHGDYYNIVLAPASVQEMFNLTIKAFELADKYRNPAMILADAILGQMKEPASLEPTEPIQFFDKPWAITGAKDHKPQYLKTLYLNDGEQEAHNLQLKEKYDHIRENEPLYEEQATSDAEIVIVAFGTASRIVKTAIKLAREEGIRAGLVRPITLFPFPSKAVYEASKRVRKVLVVEMNTGQMLTDVQISAHREADIHFYGRPGGGVPTPEEVLAEIKRSIHATAGIQAP</sequence>
<dbReference type="SUPFAM" id="SSF52922">
    <property type="entry name" value="TK C-terminal domain-like"/>
    <property type="match status" value="1"/>
</dbReference>
<dbReference type="Proteomes" id="UP000265882">
    <property type="component" value="Unassembled WGS sequence"/>
</dbReference>
<dbReference type="Pfam" id="PF01855">
    <property type="entry name" value="POR_N"/>
    <property type="match status" value="1"/>
</dbReference>
<dbReference type="Gene3D" id="3.40.50.920">
    <property type="match status" value="1"/>
</dbReference>
<reference evidence="4 5" key="1">
    <citation type="journal article" date="2017" name="ISME J.">
        <title>Energy and carbon metabolisms in a deep terrestrial subsurface fluid microbial community.</title>
        <authorList>
            <person name="Momper L."/>
            <person name="Jungbluth S.P."/>
            <person name="Lee M.D."/>
            <person name="Amend J.P."/>
        </authorList>
    </citation>
    <scope>NUCLEOTIDE SEQUENCE [LARGE SCALE GENOMIC DNA]</scope>
    <source>
        <strain evidence="4">SURF_5</strain>
    </source>
</reference>
<evidence type="ECO:0000259" key="2">
    <source>
        <dbReference type="Pfam" id="PF01855"/>
    </source>
</evidence>
<comment type="caution">
    <text evidence="4">The sequence shown here is derived from an EMBL/GenBank/DDBJ whole genome shotgun (WGS) entry which is preliminary data.</text>
</comment>
<dbReference type="EMBL" id="QZKU01000084">
    <property type="protein sequence ID" value="RJP19856.1"/>
    <property type="molecule type" value="Genomic_DNA"/>
</dbReference>
<feature type="domain" description="Pyruvate flavodoxin/ferredoxin oxidoreductase pyrimidine binding" evidence="2">
    <location>
        <begin position="15"/>
        <end position="236"/>
    </location>
</feature>
<gene>
    <name evidence="4" type="primary">vorB</name>
    <name evidence="4" type="ORF">C4520_12275</name>
</gene>
<dbReference type="Gene3D" id="3.40.50.970">
    <property type="match status" value="1"/>
</dbReference>
<dbReference type="InterPro" id="IPR009014">
    <property type="entry name" value="Transketo_C/PFOR_II"/>
</dbReference>
<dbReference type="InterPro" id="IPR033412">
    <property type="entry name" value="PFOR_II"/>
</dbReference>
<name>A0A3A4NP83_ABYX5</name>
<dbReference type="SUPFAM" id="SSF52518">
    <property type="entry name" value="Thiamin diphosphate-binding fold (THDP-binding)"/>
    <property type="match status" value="1"/>
</dbReference>
<accession>A0A3A4NP83</accession>
<dbReference type="InterPro" id="IPR029061">
    <property type="entry name" value="THDP-binding"/>
</dbReference>
<evidence type="ECO:0000313" key="5">
    <source>
        <dbReference type="Proteomes" id="UP000265882"/>
    </source>
</evidence>
<dbReference type="CDD" id="cd07034">
    <property type="entry name" value="TPP_PYR_PFOR_IOR-alpha_like"/>
    <property type="match status" value="1"/>
</dbReference>